<accession>A0A7X6DDR8</accession>
<dbReference type="InterPro" id="IPR015890">
    <property type="entry name" value="Chorismate_C"/>
</dbReference>
<dbReference type="PANTHER" id="PTHR11236:SF9">
    <property type="entry name" value="ANTHRANILATE SYNTHASE COMPONENT 1"/>
    <property type="match status" value="1"/>
</dbReference>
<evidence type="ECO:0000313" key="3">
    <source>
        <dbReference type="EMBL" id="NKE65233.1"/>
    </source>
</evidence>
<comment type="caution">
    <text evidence="3">The sequence shown here is derived from an EMBL/GenBank/DDBJ whole genome shotgun (WGS) entry which is preliminary data.</text>
</comment>
<dbReference type="Gene3D" id="3.60.120.10">
    <property type="entry name" value="Anthranilate synthase"/>
    <property type="match status" value="1"/>
</dbReference>
<dbReference type="GO" id="GO:0000162">
    <property type="term" value="P:L-tryptophan biosynthetic process"/>
    <property type="evidence" value="ECO:0007669"/>
    <property type="project" value="TreeGrafter"/>
</dbReference>
<sequence length="636" mass="66009">MTQRIRLAATRRAADAAEAEAALSRLGTRPGIYFGIEGGVAGLHPLQATLLHRPALALRLFGDGVEVQALDGLGRALLRQPALAAWAAGPLRGTGCGPLALVRGFMACFEPSRDALLAGALPFSAHRLAAGGEPGEHLGLLFFAGTFLRRDAAGASESVSLAVPGADTAGEAVHEAPQPSASPAAEPRDDLPPGGYAAMVERAVVLLHERPLVSLTLSQAWRRRVVMPPLEAFRRLREANPAPVTFFVNDGRGECLLGASPDLQLVVKGRSVEALPVCGTVARGAGAVGEAESLRELIDEEVDAASLAVCSDALRNDLAPLCEAGTLRLLDRRRVMSLATVVHAVDRLAGRLRPGCDAWDAIAGTAAPVMVTGTPRAQALAAIAELESSPRGWYGGMVVQVDGTGDALAGTILRAAAVRDGVAEVRTGGDLLAGSSPAREEKEARLKTRSLWRAFGLEAAAPAGEAAGTSHALPSAVRLVAEGDAFAAALADCLAGLGLGLRDDAALTVLAGSRRIEAPRHVIAIGDAAVLLLHAEGHPAHGSEPQHGHLVRCTRAAAAPGGAGTFIAARSLRWQLGARKPGPGWSVWATDEERVPQVLVHEERRLACFLFRPESLLSQPAAVELLQAALALCGRN</sequence>
<proteinExistence type="predicted"/>
<feature type="compositionally biased region" description="Low complexity" evidence="1">
    <location>
        <begin position="175"/>
        <end position="185"/>
    </location>
</feature>
<protein>
    <recommendedName>
        <fullName evidence="2">Chorismate-utilising enzyme C-terminal domain-containing protein</fullName>
    </recommendedName>
</protein>
<dbReference type="AlphaFoldDB" id="A0A7X6DDR8"/>
<dbReference type="InterPro" id="IPR019999">
    <property type="entry name" value="Anth_synth_I-like"/>
</dbReference>
<dbReference type="Proteomes" id="UP000521868">
    <property type="component" value="Unassembled WGS sequence"/>
</dbReference>
<reference evidence="3 4" key="1">
    <citation type="journal article" date="2020" name="Nature">
        <title>Bacterial chemolithoautotrophy via manganese oxidation.</title>
        <authorList>
            <person name="Yu H."/>
            <person name="Leadbetter J.R."/>
        </authorList>
    </citation>
    <scope>NUCLEOTIDE SEQUENCE [LARGE SCALE GENOMIC DNA]</scope>
    <source>
        <strain evidence="3 4">RBP-1</strain>
    </source>
</reference>
<dbReference type="PANTHER" id="PTHR11236">
    <property type="entry name" value="AMINOBENZOATE/ANTHRANILATE SYNTHASE"/>
    <property type="match status" value="1"/>
</dbReference>
<dbReference type="EMBL" id="VTOX01000001">
    <property type="protein sequence ID" value="NKE65233.1"/>
    <property type="molecule type" value="Genomic_DNA"/>
</dbReference>
<name>A0A7X6DDR8_9BURK</name>
<dbReference type="Pfam" id="PF00425">
    <property type="entry name" value="Chorismate_bind"/>
    <property type="match status" value="1"/>
</dbReference>
<feature type="domain" description="Chorismate-utilising enzyme C-terminal" evidence="2">
    <location>
        <begin position="195"/>
        <end position="447"/>
    </location>
</feature>
<feature type="region of interest" description="Disordered" evidence="1">
    <location>
        <begin position="167"/>
        <end position="192"/>
    </location>
</feature>
<gene>
    <name evidence="3" type="ORF">RAMLITH_05320</name>
</gene>
<dbReference type="InterPro" id="IPR005801">
    <property type="entry name" value="ADC_synthase"/>
</dbReference>
<dbReference type="SUPFAM" id="SSF56322">
    <property type="entry name" value="ADC synthase"/>
    <property type="match status" value="1"/>
</dbReference>
<evidence type="ECO:0000256" key="1">
    <source>
        <dbReference type="SAM" id="MobiDB-lite"/>
    </source>
</evidence>
<organism evidence="3 4">
    <name type="scientific">Ramlibacter lithotrophicus</name>
    <dbReference type="NCBI Taxonomy" id="2606681"/>
    <lineage>
        <taxon>Bacteria</taxon>
        <taxon>Pseudomonadati</taxon>
        <taxon>Pseudomonadota</taxon>
        <taxon>Betaproteobacteria</taxon>
        <taxon>Burkholderiales</taxon>
        <taxon>Comamonadaceae</taxon>
        <taxon>Ramlibacter</taxon>
    </lineage>
</organism>
<dbReference type="RefSeq" id="WP_168106251.1">
    <property type="nucleotide sequence ID" value="NZ_VTOX01000001.1"/>
</dbReference>
<keyword evidence="4" id="KW-1185">Reference proteome</keyword>
<evidence type="ECO:0000259" key="2">
    <source>
        <dbReference type="Pfam" id="PF00425"/>
    </source>
</evidence>
<evidence type="ECO:0000313" key="4">
    <source>
        <dbReference type="Proteomes" id="UP000521868"/>
    </source>
</evidence>